<sequence>MKILFLGDDWIGSNARSLADGFRQAGHDVLVVDSTAITVPSRLSPPWVYAKARGARAPWQVRALHERIERSAAAFDPDMVFVFKGIHLDQRRLLDLPAALHVHYSADDVANPENLTSAYLAHEPEWDLVVTTKRHNVPELRARGARAVGFVRSAYDPAWHHPTARRDGRDYLVGFIGVCRPDRRAAMVELAGRYGERMLVRGPGWRRVPELRVTGAHVGGAVYGAEYSAAIAQVGANLVLLNSDNRDTHTCRTFEVPAAGGLFVGERTDEHAELLDDTTECFLFSGTDELHDILDRCAAEPDKVAAVAAAGHRRVVADGHRYVDRAREIVALAQEVRP</sequence>
<dbReference type="OrthoDB" id="110463at2"/>
<keyword evidence="3" id="KW-1185">Reference proteome</keyword>
<dbReference type="InterPro" id="IPR055259">
    <property type="entry name" value="YkvP/CgeB_Glyco_trans-like"/>
</dbReference>
<dbReference type="Proteomes" id="UP000233766">
    <property type="component" value="Unassembled WGS sequence"/>
</dbReference>
<name>A0A2N3WWH8_9NOCA</name>
<keyword evidence="2" id="KW-0808">Transferase</keyword>
<dbReference type="AlphaFoldDB" id="A0A2N3WWH8"/>
<feature type="domain" description="Spore protein YkvP/CgeB glycosyl transferase-like" evidence="1">
    <location>
        <begin position="186"/>
        <end position="330"/>
    </location>
</feature>
<dbReference type="SUPFAM" id="SSF53756">
    <property type="entry name" value="UDP-Glycosyltransferase/glycogen phosphorylase"/>
    <property type="match status" value="1"/>
</dbReference>
<dbReference type="GO" id="GO:0016740">
    <property type="term" value="F:transferase activity"/>
    <property type="evidence" value="ECO:0007669"/>
    <property type="project" value="UniProtKB-KW"/>
</dbReference>
<evidence type="ECO:0000259" key="1">
    <source>
        <dbReference type="Pfam" id="PF13524"/>
    </source>
</evidence>
<evidence type="ECO:0000313" key="2">
    <source>
        <dbReference type="EMBL" id="PKV98241.1"/>
    </source>
</evidence>
<reference evidence="2 3" key="1">
    <citation type="submission" date="2017-12" db="EMBL/GenBank/DDBJ databases">
        <title>Sequencing the genomes of 1000 Actinobacteria strains.</title>
        <authorList>
            <person name="Klenk H.-P."/>
        </authorList>
    </citation>
    <scope>NUCLEOTIDE SEQUENCE [LARGE SCALE GENOMIC DNA]</scope>
    <source>
        <strain evidence="2 3">DSM 44489</strain>
    </source>
</reference>
<protein>
    <submittedName>
        <fullName evidence="2">Glycosyl transferase family 1</fullName>
    </submittedName>
</protein>
<dbReference type="RefSeq" id="WP_101462737.1">
    <property type="nucleotide sequence ID" value="NZ_PJMW01000001.1"/>
</dbReference>
<proteinExistence type="predicted"/>
<evidence type="ECO:0000313" key="3">
    <source>
        <dbReference type="Proteomes" id="UP000233766"/>
    </source>
</evidence>
<comment type="caution">
    <text evidence="2">The sequence shown here is derived from an EMBL/GenBank/DDBJ whole genome shotgun (WGS) entry which is preliminary data.</text>
</comment>
<organism evidence="2 3">
    <name type="scientific">Nocardia fluminea</name>
    <dbReference type="NCBI Taxonomy" id="134984"/>
    <lineage>
        <taxon>Bacteria</taxon>
        <taxon>Bacillati</taxon>
        <taxon>Actinomycetota</taxon>
        <taxon>Actinomycetes</taxon>
        <taxon>Mycobacteriales</taxon>
        <taxon>Nocardiaceae</taxon>
        <taxon>Nocardia</taxon>
    </lineage>
</organism>
<accession>A0A2N3WWH8</accession>
<dbReference type="Gene3D" id="3.40.50.2000">
    <property type="entry name" value="Glycogen Phosphorylase B"/>
    <property type="match status" value="2"/>
</dbReference>
<gene>
    <name evidence="2" type="ORF">ATK86_0251</name>
</gene>
<dbReference type="EMBL" id="PJMW01000001">
    <property type="protein sequence ID" value="PKV98241.1"/>
    <property type="molecule type" value="Genomic_DNA"/>
</dbReference>
<dbReference type="Pfam" id="PF13524">
    <property type="entry name" value="Glyco_trans_1_2"/>
    <property type="match status" value="1"/>
</dbReference>